<evidence type="ECO:0000313" key="3">
    <source>
        <dbReference type="Proteomes" id="UP000816034"/>
    </source>
</evidence>
<protein>
    <submittedName>
        <fullName evidence="2">Uncharacterized protein</fullName>
    </submittedName>
</protein>
<dbReference type="GeneID" id="68092648"/>
<keyword evidence="3" id="KW-1185">Reference proteome</keyword>
<dbReference type="AlphaFoldDB" id="A0AA88GTS8"/>
<dbReference type="RefSeq" id="XP_044552739.1">
    <property type="nucleotide sequence ID" value="XM_044691213.1"/>
</dbReference>
<dbReference type="Proteomes" id="UP000816034">
    <property type="component" value="Unassembled WGS sequence"/>
</dbReference>
<dbReference type="EMBL" id="PYSW02000009">
    <property type="protein sequence ID" value="KAG2388747.1"/>
    <property type="molecule type" value="Genomic_DNA"/>
</dbReference>
<gene>
    <name evidence="2" type="ORF">C9374_000186</name>
</gene>
<proteinExistence type="predicted"/>
<feature type="region of interest" description="Disordered" evidence="1">
    <location>
        <begin position="1"/>
        <end position="25"/>
    </location>
</feature>
<evidence type="ECO:0000256" key="1">
    <source>
        <dbReference type="SAM" id="MobiDB-lite"/>
    </source>
</evidence>
<evidence type="ECO:0000313" key="2">
    <source>
        <dbReference type="EMBL" id="KAG2388747.1"/>
    </source>
</evidence>
<organism evidence="2 3">
    <name type="scientific">Naegleria lovaniensis</name>
    <name type="common">Amoeba</name>
    <dbReference type="NCBI Taxonomy" id="51637"/>
    <lineage>
        <taxon>Eukaryota</taxon>
        <taxon>Discoba</taxon>
        <taxon>Heterolobosea</taxon>
        <taxon>Tetramitia</taxon>
        <taxon>Eutetramitia</taxon>
        <taxon>Vahlkampfiidae</taxon>
        <taxon>Naegleria</taxon>
    </lineage>
</organism>
<accession>A0AA88GTS8</accession>
<sequence>MSSQQDSSSTQPKSQPPKSSDLSSAEGNEELFENLLITLRISTYHRYDFDISYKWHLQHHENIKKIITGLNLLGESFERLGIEGFSLNVSEDTDLKLKAQEIAKSLHTHNEEPKPFRSNSSASLQESSDINKLLLSSNSLHSAVIAFFKKSFVSNAEQERFEKELQEALKNTVLVGTLREESFDMILPTITSWFNHVSTFKYGLVFLREGMRLFPQVFEKQANIVTFLK</sequence>
<reference evidence="2 3" key="1">
    <citation type="journal article" date="2018" name="BMC Genomics">
        <title>The genome of Naegleria lovaniensis, the basis for a comparative approach to unravel pathogenicity factors of the human pathogenic amoeba N. fowleri.</title>
        <authorList>
            <person name="Liechti N."/>
            <person name="Schurch N."/>
            <person name="Bruggmann R."/>
            <person name="Wittwer M."/>
        </authorList>
    </citation>
    <scope>NUCLEOTIDE SEQUENCE [LARGE SCALE GENOMIC DNA]</scope>
    <source>
        <strain evidence="2 3">ATCC 30569</strain>
    </source>
</reference>
<feature type="compositionally biased region" description="Low complexity" evidence="1">
    <location>
        <begin position="1"/>
        <end position="24"/>
    </location>
</feature>
<comment type="caution">
    <text evidence="2">The sequence shown here is derived from an EMBL/GenBank/DDBJ whole genome shotgun (WGS) entry which is preliminary data.</text>
</comment>
<name>A0AA88GTS8_NAELO</name>